<dbReference type="Proteomes" id="UP001164539">
    <property type="component" value="Chromosome 11"/>
</dbReference>
<gene>
    <name evidence="1" type="ORF">OWV82_019722</name>
</gene>
<evidence type="ECO:0000313" key="1">
    <source>
        <dbReference type="EMBL" id="KAJ4706014.1"/>
    </source>
</evidence>
<proteinExistence type="predicted"/>
<organism evidence="1 2">
    <name type="scientific">Melia azedarach</name>
    <name type="common">Chinaberry tree</name>
    <dbReference type="NCBI Taxonomy" id="155640"/>
    <lineage>
        <taxon>Eukaryota</taxon>
        <taxon>Viridiplantae</taxon>
        <taxon>Streptophyta</taxon>
        <taxon>Embryophyta</taxon>
        <taxon>Tracheophyta</taxon>
        <taxon>Spermatophyta</taxon>
        <taxon>Magnoliopsida</taxon>
        <taxon>eudicotyledons</taxon>
        <taxon>Gunneridae</taxon>
        <taxon>Pentapetalae</taxon>
        <taxon>rosids</taxon>
        <taxon>malvids</taxon>
        <taxon>Sapindales</taxon>
        <taxon>Meliaceae</taxon>
        <taxon>Melia</taxon>
    </lineage>
</organism>
<evidence type="ECO:0000313" key="2">
    <source>
        <dbReference type="Proteomes" id="UP001164539"/>
    </source>
</evidence>
<accession>A0ACC1X3X6</accession>
<protein>
    <submittedName>
        <fullName evidence="1">Chloroplast thylakoid membrane, putative isoform 1</fullName>
    </submittedName>
</protein>
<keyword evidence="2" id="KW-1185">Reference proteome</keyword>
<name>A0ACC1X3X6_MELAZ</name>
<comment type="caution">
    <text evidence="1">The sequence shown here is derived from an EMBL/GenBank/DDBJ whole genome shotgun (WGS) entry which is preliminary data.</text>
</comment>
<sequence>MASTTATWSPSSLQLRFALNCGNCRNSSAVLRRSHFKKLNHPVRLRCAGERPRNGSLSIRSDSTADTFSGWNGSDNNDQQSVESQRKEWLGGIVGAGVAGFVLFSGLTFAALSLSKQSTYKPKQQMEPLTTEQEVSLQSDYKSDKVEEDGDAGNTVKQEDNNLESKTGTDNVLSSSSEDIEVPSENKISSDNETPSTGDVNYASSGINSVDNVSNQDDLQHEPVADDMSVAPNTTLSSPYLPEPEVVGGFSIAPTLKDSDGSLDVNLPESIYEITKDTPVDVEPTNLSSPMDLNSDPATHLQPILEPQVLSEDDIETVASPSTKENFESSEKPLASGEESSSFLEARNFNQNGSSATSMTASTIPFANEKDTYDNNETITNSFSESPTSGSSFFRAGIPAPSIVSAALQVLPGKVLVPAVIDQVQGQALAALQVLKVIEPEVQPSDLCTRREYARWLVSASSSLSRNTVSKVYPAMYIENVTELAFDDITPEDPDFSSIQGLAEAGLISSKLSHRDLLDEEPGQFPFFPESPLSRQDLISWKMALERRQLPEADRKILYQLSGFIDIDKINPDAWPALVADLSAGDQGIIALAFGCTRLFQPDKPVTKAQAAVALATGEASDIVSEELARIEAESAAENAVSVHNALVAEVEKDINASFEKELFIEREKIDAVEKMAEEARQELERLRAEREGEKIALMKERASMESEMEILSKLRREVEEQLESLMSNKVEISYEKERVSKLRKEAEAENQEIARLQYELEVERKALSMARAWAEDEAKRAREQAKALEEARDRWEKHGIKVVVDSDLREESDAAVTWVNAGKKFSVEGTVNRAQSLVDKLKVMANDVRGKSREIINKIIQKILLFISNLKEWASKAGTRAEELKVITITKARGSVQELQQSTAEIRSALSEGAKRVAGDCREGVEKLTQRFKT</sequence>
<dbReference type="EMBL" id="CM051404">
    <property type="protein sequence ID" value="KAJ4706014.1"/>
    <property type="molecule type" value="Genomic_DNA"/>
</dbReference>
<reference evidence="1 2" key="1">
    <citation type="journal article" date="2023" name="Science">
        <title>Complex scaffold remodeling in plant triterpene biosynthesis.</title>
        <authorList>
            <person name="De La Pena R."/>
            <person name="Hodgson H."/>
            <person name="Liu J.C."/>
            <person name="Stephenson M.J."/>
            <person name="Martin A.C."/>
            <person name="Owen C."/>
            <person name="Harkess A."/>
            <person name="Leebens-Mack J."/>
            <person name="Jimenez L.E."/>
            <person name="Osbourn A."/>
            <person name="Sattely E.S."/>
        </authorList>
    </citation>
    <scope>NUCLEOTIDE SEQUENCE [LARGE SCALE GENOMIC DNA]</scope>
    <source>
        <strain evidence="2">cv. JPN11</strain>
        <tissue evidence="1">Leaf</tissue>
    </source>
</reference>